<evidence type="ECO:0000256" key="1">
    <source>
        <dbReference type="SAM" id="Phobius"/>
    </source>
</evidence>
<feature type="transmembrane region" description="Helical" evidence="1">
    <location>
        <begin position="191"/>
        <end position="210"/>
    </location>
</feature>
<dbReference type="OrthoDB" id="3055571at2759"/>
<feature type="transmembrane region" description="Helical" evidence="1">
    <location>
        <begin position="127"/>
        <end position="148"/>
    </location>
</feature>
<keyword evidence="3" id="KW-1185">Reference proteome</keyword>
<keyword evidence="1" id="KW-0472">Membrane</keyword>
<organism evidence="2 3">
    <name type="scientific">Galerina marginata (strain CBS 339.88)</name>
    <dbReference type="NCBI Taxonomy" id="685588"/>
    <lineage>
        <taxon>Eukaryota</taxon>
        <taxon>Fungi</taxon>
        <taxon>Dikarya</taxon>
        <taxon>Basidiomycota</taxon>
        <taxon>Agaricomycotina</taxon>
        <taxon>Agaricomycetes</taxon>
        <taxon>Agaricomycetidae</taxon>
        <taxon>Agaricales</taxon>
        <taxon>Agaricineae</taxon>
        <taxon>Strophariaceae</taxon>
        <taxon>Galerina</taxon>
    </lineage>
</organism>
<evidence type="ECO:0000313" key="2">
    <source>
        <dbReference type="EMBL" id="KDR76473.1"/>
    </source>
</evidence>
<accession>A0A067TBY8</accession>
<gene>
    <name evidence="2" type="ORF">GALMADRAFT_225529</name>
</gene>
<dbReference type="AlphaFoldDB" id="A0A067TBY8"/>
<keyword evidence="1" id="KW-1133">Transmembrane helix</keyword>
<proteinExistence type="predicted"/>
<name>A0A067TBY8_GALM3</name>
<keyword evidence="1" id="KW-0812">Transmembrane</keyword>
<dbReference type="STRING" id="685588.A0A067TBY8"/>
<reference evidence="3" key="1">
    <citation type="journal article" date="2014" name="Proc. Natl. Acad. Sci. U.S.A.">
        <title>Extensive sampling of basidiomycete genomes demonstrates inadequacy of the white-rot/brown-rot paradigm for wood decay fungi.</title>
        <authorList>
            <person name="Riley R."/>
            <person name="Salamov A.A."/>
            <person name="Brown D.W."/>
            <person name="Nagy L.G."/>
            <person name="Floudas D."/>
            <person name="Held B.W."/>
            <person name="Levasseur A."/>
            <person name="Lombard V."/>
            <person name="Morin E."/>
            <person name="Otillar R."/>
            <person name="Lindquist E.A."/>
            <person name="Sun H."/>
            <person name="LaButti K.M."/>
            <person name="Schmutz J."/>
            <person name="Jabbour D."/>
            <person name="Luo H."/>
            <person name="Baker S.E."/>
            <person name="Pisabarro A.G."/>
            <person name="Walton J.D."/>
            <person name="Blanchette R.A."/>
            <person name="Henrissat B."/>
            <person name="Martin F."/>
            <person name="Cullen D."/>
            <person name="Hibbett D.S."/>
            <person name="Grigoriev I.V."/>
        </authorList>
    </citation>
    <scope>NUCLEOTIDE SEQUENCE [LARGE SCALE GENOMIC DNA]</scope>
    <source>
        <strain evidence="3">CBS 339.88</strain>
    </source>
</reference>
<dbReference type="EMBL" id="KL142378">
    <property type="protein sequence ID" value="KDR76473.1"/>
    <property type="molecule type" value="Genomic_DNA"/>
</dbReference>
<dbReference type="HOGENOM" id="CLU_1156453_0_0_1"/>
<evidence type="ECO:0000313" key="3">
    <source>
        <dbReference type="Proteomes" id="UP000027222"/>
    </source>
</evidence>
<dbReference type="Proteomes" id="UP000027222">
    <property type="component" value="Unassembled WGS sequence"/>
</dbReference>
<protein>
    <submittedName>
        <fullName evidence="2">Uncharacterized protein</fullName>
    </submittedName>
</protein>
<sequence length="240" mass="27335">MNHEITAKAVEDLYQVCQLFQIIRDILADLKDQLDYLATVLGQCNPSLHFPLVPGDELDDTSVDESLNFLRSKNQILIRWVVNYTERTEVQINRLFSHATHKDSAINLNISQLTSKIAVSSQRDSSAMITMAAVTMFFLPGTFVSVIIQSSIWQTLVLIQITQAFFSMVFFNSQTNTAGKTSFYVAPQWWIFPAVTIPLTICVFVIWMIWRHLRDKKRLGELISARRTGTDCCGHVQEIS</sequence>